<gene>
    <name evidence="8" type="ORF">CBR_g12688</name>
</gene>
<feature type="transmembrane region" description="Helical" evidence="7">
    <location>
        <begin position="542"/>
        <end position="562"/>
    </location>
</feature>
<comment type="caution">
    <text evidence="8">The sequence shown here is derived from an EMBL/GenBank/DDBJ whole genome shotgun (WGS) entry which is preliminary data.</text>
</comment>
<dbReference type="OrthoDB" id="442680at2759"/>
<feature type="transmembrane region" description="Helical" evidence="7">
    <location>
        <begin position="361"/>
        <end position="385"/>
    </location>
</feature>
<proteinExistence type="inferred from homology"/>
<dbReference type="InterPro" id="IPR001727">
    <property type="entry name" value="GDT1-like"/>
</dbReference>
<evidence type="ECO:0000313" key="9">
    <source>
        <dbReference type="Proteomes" id="UP000265515"/>
    </source>
</evidence>
<feature type="transmembrane region" description="Helical" evidence="7">
    <location>
        <begin position="473"/>
        <end position="490"/>
    </location>
</feature>
<feature type="region of interest" description="Disordered" evidence="6">
    <location>
        <begin position="205"/>
        <end position="239"/>
    </location>
</feature>
<dbReference type="GO" id="GO:0005384">
    <property type="term" value="F:manganese ion transmembrane transporter activity"/>
    <property type="evidence" value="ECO:0007669"/>
    <property type="project" value="TreeGrafter"/>
</dbReference>
<dbReference type="GO" id="GO:0005794">
    <property type="term" value="C:Golgi apparatus"/>
    <property type="evidence" value="ECO:0007669"/>
    <property type="project" value="TreeGrafter"/>
</dbReference>
<keyword evidence="4 7" id="KW-1133">Transmembrane helix</keyword>
<comment type="subcellular location">
    <subcellularLocation>
        <location evidence="1">Membrane</location>
        <topology evidence="1">Multi-pass membrane protein</topology>
    </subcellularLocation>
</comment>
<evidence type="ECO:0000256" key="7">
    <source>
        <dbReference type="SAM" id="Phobius"/>
    </source>
</evidence>
<organism evidence="8 9">
    <name type="scientific">Chara braunii</name>
    <name type="common">Braun's stonewort</name>
    <dbReference type="NCBI Taxonomy" id="69332"/>
    <lineage>
        <taxon>Eukaryota</taxon>
        <taxon>Viridiplantae</taxon>
        <taxon>Streptophyta</taxon>
        <taxon>Charophyceae</taxon>
        <taxon>Charales</taxon>
        <taxon>Characeae</taxon>
        <taxon>Chara</taxon>
    </lineage>
</organism>
<keyword evidence="9" id="KW-1185">Reference proteome</keyword>
<dbReference type="Proteomes" id="UP000265515">
    <property type="component" value="Unassembled WGS sequence"/>
</dbReference>
<dbReference type="GO" id="GO:0009507">
    <property type="term" value="C:chloroplast"/>
    <property type="evidence" value="ECO:0007669"/>
    <property type="project" value="TreeGrafter"/>
</dbReference>
<dbReference type="GO" id="GO:0015085">
    <property type="term" value="F:calcium ion transmembrane transporter activity"/>
    <property type="evidence" value="ECO:0007669"/>
    <property type="project" value="TreeGrafter"/>
</dbReference>
<dbReference type="Gramene" id="GBG72969">
    <property type="protein sequence ID" value="GBG72969"/>
    <property type="gene ID" value="CBR_g12688"/>
</dbReference>
<evidence type="ECO:0000256" key="5">
    <source>
        <dbReference type="ARBA" id="ARBA00023136"/>
    </source>
</evidence>
<evidence type="ECO:0000256" key="3">
    <source>
        <dbReference type="ARBA" id="ARBA00022692"/>
    </source>
</evidence>
<evidence type="ECO:0000313" key="8">
    <source>
        <dbReference type="EMBL" id="GBG72969.1"/>
    </source>
</evidence>
<feature type="transmembrane region" description="Helical" evidence="7">
    <location>
        <begin position="391"/>
        <end position="412"/>
    </location>
</feature>
<feature type="region of interest" description="Disordered" evidence="6">
    <location>
        <begin position="56"/>
        <end position="107"/>
    </location>
</feature>
<dbReference type="PANTHER" id="PTHR12608">
    <property type="entry name" value="TRANSMEMBRANE PROTEIN HTP-1 RELATED"/>
    <property type="match status" value="1"/>
</dbReference>
<sequence>MASSYLCHVAPRHLLIGERLASVCDSSRRADCGDGGENRLGALCVSCLRENGLASTRRSRRRMATDASSSRWRRTGSGRFENRSWQSEEKGKRRELQMARNDDDAVSRHLETTKKALAGEGDGLLAGNASPPRKSGIYGVPRMPYRLWRQQTRGEFWQRRILSYVAYRMDKHMDKHRMMTGVSRASSADMGNTMGYVQAEVSGSNEGGLSAAADDTSTSNPGAASSYSSSSSSSSSSSFSSSLAGTPTTALGIDDTSDVRPGAALANETHRDPGGKKIASPPPSKAISSSAIFGAASAAVIGAVAVALFLRANSAAFAANSWIALLSRSGFAAAFSLIFVSEIGDKTFFIAALLAMRHSRWPVLIGASGALGLMTIISVAIGRLFHKVPSSFHTTVPIGEYLAVALLIWFGLKSIKDAWDMPSPVPAAGQVPDMVDSGEAGEGRTVGGGGGGGGELEEAEEFLNTRKESVQRFDGPFGVLLEAFCLVFVAEWGDRSMLATIALGAAQSPVGVAVGATLGHIVATGIAVVGGGILANYISEKLVSYIGGVLFLVFAAATVVGVF</sequence>
<keyword evidence="3 7" id="KW-0812">Transmembrane</keyword>
<dbReference type="STRING" id="69332.A0A388KSF4"/>
<evidence type="ECO:0000256" key="2">
    <source>
        <dbReference type="ARBA" id="ARBA00009190"/>
    </source>
</evidence>
<evidence type="ECO:0000256" key="4">
    <source>
        <dbReference type="ARBA" id="ARBA00022989"/>
    </source>
</evidence>
<dbReference type="EMBL" id="BFEA01000175">
    <property type="protein sequence ID" value="GBG72969.1"/>
    <property type="molecule type" value="Genomic_DNA"/>
</dbReference>
<dbReference type="AlphaFoldDB" id="A0A388KSF4"/>
<dbReference type="PROSITE" id="PS01214">
    <property type="entry name" value="UPF0016"/>
    <property type="match status" value="1"/>
</dbReference>
<comment type="similarity">
    <text evidence="2">Belongs to the GDT1 family.</text>
</comment>
<evidence type="ECO:0000256" key="1">
    <source>
        <dbReference type="ARBA" id="ARBA00004141"/>
    </source>
</evidence>
<accession>A0A388KSF4</accession>
<name>A0A388KSF4_CHABU</name>
<feature type="transmembrane region" description="Helical" evidence="7">
    <location>
        <begin position="286"/>
        <end position="310"/>
    </location>
</feature>
<dbReference type="GO" id="GO:0032468">
    <property type="term" value="P:Golgi calcium ion homeostasis"/>
    <property type="evidence" value="ECO:0007669"/>
    <property type="project" value="TreeGrafter"/>
</dbReference>
<feature type="compositionally biased region" description="Basic and acidic residues" evidence="6">
    <location>
        <begin position="80"/>
        <end position="107"/>
    </location>
</feature>
<protein>
    <recommendedName>
        <fullName evidence="10">GDT1 family protein</fullName>
    </recommendedName>
</protein>
<reference evidence="8 9" key="1">
    <citation type="journal article" date="2018" name="Cell">
        <title>The Chara Genome: Secondary Complexity and Implications for Plant Terrestrialization.</title>
        <authorList>
            <person name="Nishiyama T."/>
            <person name="Sakayama H."/>
            <person name="Vries J.D."/>
            <person name="Buschmann H."/>
            <person name="Saint-Marcoux D."/>
            <person name="Ullrich K.K."/>
            <person name="Haas F.B."/>
            <person name="Vanderstraeten L."/>
            <person name="Becker D."/>
            <person name="Lang D."/>
            <person name="Vosolsobe S."/>
            <person name="Rombauts S."/>
            <person name="Wilhelmsson P.K.I."/>
            <person name="Janitza P."/>
            <person name="Kern R."/>
            <person name="Heyl A."/>
            <person name="Rumpler F."/>
            <person name="Villalobos L.I.A.C."/>
            <person name="Clay J.M."/>
            <person name="Skokan R."/>
            <person name="Toyoda A."/>
            <person name="Suzuki Y."/>
            <person name="Kagoshima H."/>
            <person name="Schijlen E."/>
            <person name="Tajeshwar N."/>
            <person name="Catarino B."/>
            <person name="Hetherington A.J."/>
            <person name="Saltykova A."/>
            <person name="Bonnot C."/>
            <person name="Breuninger H."/>
            <person name="Symeonidi A."/>
            <person name="Radhakrishnan G.V."/>
            <person name="Van Nieuwerburgh F."/>
            <person name="Deforce D."/>
            <person name="Chang C."/>
            <person name="Karol K.G."/>
            <person name="Hedrich R."/>
            <person name="Ulvskov P."/>
            <person name="Glockner G."/>
            <person name="Delwiche C.F."/>
            <person name="Petrasek J."/>
            <person name="Van de Peer Y."/>
            <person name="Friml J."/>
            <person name="Beilby M."/>
            <person name="Dolan L."/>
            <person name="Kohara Y."/>
            <person name="Sugano S."/>
            <person name="Fujiyama A."/>
            <person name="Delaux P.-M."/>
            <person name="Quint M."/>
            <person name="TheiBen G."/>
            <person name="Hagemann M."/>
            <person name="Harholt J."/>
            <person name="Dunand C."/>
            <person name="Zachgo S."/>
            <person name="Langdale J."/>
            <person name="Maumus F."/>
            <person name="Straeten D.V.D."/>
            <person name="Gould S.B."/>
            <person name="Rensing S.A."/>
        </authorList>
    </citation>
    <scope>NUCLEOTIDE SEQUENCE [LARGE SCALE GENOMIC DNA]</scope>
    <source>
        <strain evidence="8 9">S276</strain>
    </source>
</reference>
<keyword evidence="5 7" id="KW-0472">Membrane</keyword>
<dbReference type="Pfam" id="PF01169">
    <property type="entry name" value="GDT1"/>
    <property type="match status" value="2"/>
</dbReference>
<dbReference type="InterPro" id="IPR049555">
    <property type="entry name" value="GDT1-like_CS"/>
</dbReference>
<dbReference type="GO" id="GO:0016020">
    <property type="term" value="C:membrane"/>
    <property type="evidence" value="ECO:0007669"/>
    <property type="project" value="UniProtKB-SubCell"/>
</dbReference>
<feature type="compositionally biased region" description="Low complexity" evidence="6">
    <location>
        <begin position="225"/>
        <end position="239"/>
    </location>
</feature>
<dbReference type="PANTHER" id="PTHR12608:SF7">
    <property type="entry name" value="PROTEIN PAM71-HOMOLOG, CHLOROPLASTIC"/>
    <property type="match status" value="1"/>
</dbReference>
<evidence type="ECO:0000256" key="6">
    <source>
        <dbReference type="SAM" id="MobiDB-lite"/>
    </source>
</evidence>
<feature type="transmembrane region" description="Helical" evidence="7">
    <location>
        <begin position="510"/>
        <end position="535"/>
    </location>
</feature>
<evidence type="ECO:0008006" key="10">
    <source>
        <dbReference type="Google" id="ProtNLM"/>
    </source>
</evidence>
<feature type="transmembrane region" description="Helical" evidence="7">
    <location>
        <begin position="322"/>
        <end position="340"/>
    </location>
</feature>
<dbReference type="GO" id="GO:0032472">
    <property type="term" value="P:Golgi calcium ion transport"/>
    <property type="evidence" value="ECO:0007669"/>
    <property type="project" value="TreeGrafter"/>
</dbReference>